<dbReference type="RefSeq" id="WP_083041673.1">
    <property type="nucleotide sequence ID" value="NZ_CP020558.1"/>
</dbReference>
<keyword evidence="2" id="KW-0614">Plasmid</keyword>
<reference evidence="2 3" key="1">
    <citation type="submission" date="2017-03" db="EMBL/GenBank/DDBJ databases">
        <title>Paenibacillus larvae genome sequencing.</title>
        <authorList>
            <person name="Dingman D.W."/>
        </authorList>
    </citation>
    <scope>NUCLEOTIDE SEQUENCE [LARGE SCALE GENOMIC DNA]</scope>
    <source>
        <strain evidence="2 3">SAG 10367</strain>
        <plasmid evidence="3">pplp3</plasmid>
    </source>
</reference>
<accession>A0A1V0UZN1</accession>
<evidence type="ECO:0000313" key="2">
    <source>
        <dbReference type="EMBL" id="ARF70692.1"/>
    </source>
</evidence>
<sequence>MIFKRIFKVKSNGTLFDKIEKITEEEGNAFNMIYKAKEVLNQANKSLEIAREEAYRNIEELTTQVENLRHKINVITLRCDTVDEKIRMNNALQKELEKFIQ</sequence>
<gene>
    <name evidence="2" type="ORF">B7C51_24780</name>
</gene>
<dbReference type="EMBL" id="CP020558">
    <property type="protein sequence ID" value="ARF70692.1"/>
    <property type="molecule type" value="Genomic_DNA"/>
</dbReference>
<proteinExistence type="predicted"/>
<evidence type="ECO:0000256" key="1">
    <source>
        <dbReference type="SAM" id="Coils"/>
    </source>
</evidence>
<keyword evidence="1" id="KW-0175">Coiled coil</keyword>
<geneLocation type="plasmid" evidence="3">
    <name>pplp3</name>
</geneLocation>
<dbReference type="Proteomes" id="UP000192727">
    <property type="component" value="Plasmid pPLP3"/>
</dbReference>
<dbReference type="AlphaFoldDB" id="A0A1V0UZN1"/>
<protein>
    <submittedName>
        <fullName evidence="2">Uncharacterized protein</fullName>
    </submittedName>
</protein>
<organism evidence="2 3">
    <name type="scientific">Paenibacillus larvae subsp. pulvifaciens</name>
    <dbReference type="NCBI Taxonomy" id="1477"/>
    <lineage>
        <taxon>Bacteria</taxon>
        <taxon>Bacillati</taxon>
        <taxon>Bacillota</taxon>
        <taxon>Bacilli</taxon>
        <taxon>Bacillales</taxon>
        <taxon>Paenibacillaceae</taxon>
        <taxon>Paenibacillus</taxon>
    </lineage>
</organism>
<evidence type="ECO:0000313" key="3">
    <source>
        <dbReference type="Proteomes" id="UP000192727"/>
    </source>
</evidence>
<name>A0A1V0UZN1_9BACL</name>
<feature type="coiled-coil region" evidence="1">
    <location>
        <begin position="33"/>
        <end position="78"/>
    </location>
</feature>